<evidence type="ECO:0000313" key="14">
    <source>
        <dbReference type="Proteomes" id="UP000789759"/>
    </source>
</evidence>
<evidence type="ECO:0000256" key="3">
    <source>
        <dbReference type="ARBA" id="ARBA00011629"/>
    </source>
</evidence>
<evidence type="ECO:0000256" key="10">
    <source>
        <dbReference type="ARBA" id="ARBA00025661"/>
    </source>
</evidence>
<evidence type="ECO:0000256" key="2">
    <source>
        <dbReference type="ARBA" id="ARBA00010289"/>
    </source>
</evidence>
<comment type="similarity">
    <text evidence="2">Belongs to the Mediator complex subunit 12 family.</text>
</comment>
<dbReference type="Pfam" id="PF09497">
    <property type="entry name" value="Med12"/>
    <property type="match status" value="1"/>
</dbReference>
<dbReference type="GO" id="GO:0016592">
    <property type="term" value="C:mediator complex"/>
    <property type="evidence" value="ECO:0007669"/>
    <property type="project" value="InterPro"/>
</dbReference>
<protein>
    <recommendedName>
        <fullName evidence="4">Mediator of RNA polymerase II transcription subunit 12</fullName>
    </recommendedName>
    <alternativeName>
        <fullName evidence="11">Mediator complex subunit 12</fullName>
    </alternativeName>
</protein>
<reference evidence="13" key="1">
    <citation type="submission" date="2021-06" db="EMBL/GenBank/DDBJ databases">
        <authorList>
            <person name="Kallberg Y."/>
            <person name="Tangrot J."/>
            <person name="Rosling A."/>
        </authorList>
    </citation>
    <scope>NUCLEOTIDE SEQUENCE</scope>
    <source>
        <strain evidence="13">FL966</strain>
    </source>
</reference>
<dbReference type="InterPro" id="IPR021990">
    <property type="entry name" value="Mediator_Med12_LCEWAV"/>
</dbReference>
<dbReference type="GO" id="GO:0006357">
    <property type="term" value="P:regulation of transcription by RNA polymerase II"/>
    <property type="evidence" value="ECO:0007669"/>
    <property type="project" value="InterPro"/>
</dbReference>
<name>A0A9N9HNU1_9GLOM</name>
<dbReference type="InterPro" id="IPR019035">
    <property type="entry name" value="Mediator_Med12"/>
</dbReference>
<evidence type="ECO:0000256" key="5">
    <source>
        <dbReference type="ARBA" id="ARBA00022491"/>
    </source>
</evidence>
<dbReference type="GO" id="GO:0003712">
    <property type="term" value="F:transcription coregulator activity"/>
    <property type="evidence" value="ECO:0007669"/>
    <property type="project" value="InterPro"/>
</dbReference>
<dbReference type="PANTHER" id="PTHR46567">
    <property type="entry name" value="MEDIATOR OF RNA POLYMERASE II TRANSCRIPTION SUBUNIT 12"/>
    <property type="match status" value="1"/>
</dbReference>
<accession>A0A9N9HNU1</accession>
<evidence type="ECO:0000313" key="13">
    <source>
        <dbReference type="EMBL" id="CAG8698606.1"/>
    </source>
</evidence>
<dbReference type="PANTHER" id="PTHR46567:SF1">
    <property type="entry name" value="MEDIATOR OF RNA POLYMERASE II TRANSCRIPTION SUBUNIT 12"/>
    <property type="match status" value="1"/>
</dbReference>
<evidence type="ECO:0000256" key="7">
    <source>
        <dbReference type="ARBA" id="ARBA00023159"/>
    </source>
</evidence>
<evidence type="ECO:0000256" key="8">
    <source>
        <dbReference type="ARBA" id="ARBA00023163"/>
    </source>
</evidence>
<dbReference type="OrthoDB" id="20828at2759"/>
<comment type="subcellular location">
    <subcellularLocation>
        <location evidence="1">Nucleus</location>
    </subcellularLocation>
</comment>
<evidence type="ECO:0000256" key="4">
    <source>
        <dbReference type="ARBA" id="ARBA00019622"/>
    </source>
</evidence>
<gene>
    <name evidence="13" type="ORF">CPELLU_LOCUS11692</name>
</gene>
<dbReference type="InterPro" id="IPR057344">
    <property type="entry name" value="ARM_SRB8"/>
</dbReference>
<dbReference type="Proteomes" id="UP000789759">
    <property type="component" value="Unassembled WGS sequence"/>
</dbReference>
<dbReference type="Pfam" id="PF12145">
    <property type="entry name" value="Med12-LCEWAV"/>
    <property type="match status" value="1"/>
</dbReference>
<evidence type="ECO:0000256" key="6">
    <source>
        <dbReference type="ARBA" id="ARBA00023015"/>
    </source>
</evidence>
<dbReference type="Pfam" id="PF25326">
    <property type="entry name" value="ARM_SRB8"/>
    <property type="match status" value="1"/>
</dbReference>
<keyword evidence="7" id="KW-0010">Activator</keyword>
<comment type="subunit">
    <text evidence="3">Component of the SRB8-11 complex, which itself associates with the Mediator complex.</text>
</comment>
<keyword evidence="14" id="KW-1185">Reference proteome</keyword>
<feature type="domain" description="Mediator complex subunit Med12" evidence="12">
    <location>
        <begin position="105"/>
        <end position="173"/>
    </location>
</feature>
<evidence type="ECO:0000256" key="1">
    <source>
        <dbReference type="ARBA" id="ARBA00004123"/>
    </source>
</evidence>
<keyword evidence="8" id="KW-0804">Transcription</keyword>
<evidence type="ECO:0000256" key="11">
    <source>
        <dbReference type="ARBA" id="ARBA00032010"/>
    </source>
</evidence>
<evidence type="ECO:0000259" key="12">
    <source>
        <dbReference type="SMART" id="SM01281"/>
    </source>
</evidence>
<keyword evidence="5" id="KW-0678">Repressor</keyword>
<evidence type="ECO:0000256" key="9">
    <source>
        <dbReference type="ARBA" id="ARBA00023242"/>
    </source>
</evidence>
<proteinExistence type="inferred from homology"/>
<dbReference type="EMBL" id="CAJVQA010010603">
    <property type="protein sequence ID" value="CAG8698606.1"/>
    <property type="molecule type" value="Genomic_DNA"/>
</dbReference>
<sequence length="1420" mass="166173">NMAQQLLPYKLRPPKNLSALHKTNADLGYPDFYPPKPGQDEDKMTEENVQHGFTGALFVDRESVSAQDMMLDEIRDPKGLENLGEFMTDIMRRKHEINTFEESSPYTVPQIVWMSAESRDKWLGKLAGNSPLKELAKSVPRVYESSHVEGGVTLLELVTQHRVPLARATWFTKIVGINLINSRTTHQDNAMLDHKKNWNQIFYSFIQKQSGEYDPDKWRYSILLAKWQFDDGLLDQRILRLTLDSLDKADHLNTIIWLWFVQQFLEEFQRSRTLMRLLIEIILKKLQDIYQQQPAIILKLDIVIKMLKNMLHTLFLATPDMFVFPLCWNTYKDLLRCVFVEDNSVKSDATISKNMKRQMERYYELIRARNEVFDKEKPDMVGKRNAQEIQQSRIIEILDKVGFHADYQNITAEYFRTNSKFPMLEKEVSTHIYWLCHWAVTKHRAGDYRIYSVSTILDIWKNSMTNTDEKLQRQITIQNSLMEFLDTYPLGCNGICEKDECNIIAGLFGELIRNGHFSHQRYLQRLIARGDVLHDQRKTERSKRHLKYVKYFPLFNAELHHLNQRRVILYNINCDDTSDEDEYESMVTKIKDKLPYMFSRTDDELDRPRVDDPVSDMHLALNFERETIEFMRNVTKFCQIKIIQTWLLPQVKSFVQNIPIGPNNWRNPTQPGSSMLNARQFSTIVKVIELAKDYNSLLDLLLWVLENSMEKCLFQSIIDTLQRHEVVWDAMGKSELVLDALMKKNDQLRDKREIELDQDLQSQMKSQLSQVLSRHYTHFEVYISMKQFSNRVRALNIDLRLFQSDVDGLYKIFESCINIIIQYTHNYTDENSTEGRIVIGIFGDLFRDICDRTMDGLNLVFKKWIKSLTRTEEDSILEGENTLSLFFFVILVVRHLICMEIMIEHFCDKNLTRLVEKLTNNKQLDSKEIIECKNLVKLLRLLLLQDGDNQSIQLPLGTMEIQVLKSYCEALSHKNEFIEIISNIFQKLAIIEYLIDSKDPIKNDLIELRVHFSRIEWFRQLCVINTESVYDRFVKGKKLSNTKEVEKRILNIIQAALGEDNVAKSSQTATIYTQYLKNIFSQISLWNIQKSRIEFWLCMDQIMLIESVILDDSELSKVESLKNAVIDWLWDELILNKEIDRGFVSKMIKGIREDVSIELFEKGLCILKRCTELVPGIEEIFRSLLYPFNYFVDKKISFCDALLNQIKKIQEDFPYDPNSMQFQFENQDNVYVSSIISRVKLLVLGAHTLTNRVTEVFTASAQANVRQNTEYILIEKLFVMLVNLLCDPRIHLNGGGSAHFDLILDLVSFLLDEMGKTARAVIVAELKQVSQQRHKIVNIPAIWSNRINRVLPIIFVQETIGEGKESHTIEPWKMIEVLGEDDDLTSSPIDLSWYNAKVYPRPNKRLKRICLNDSHSAAIN</sequence>
<keyword evidence="9" id="KW-0539">Nucleus</keyword>
<feature type="non-terminal residue" evidence="13">
    <location>
        <position position="1"/>
    </location>
</feature>
<dbReference type="SMART" id="SM01281">
    <property type="entry name" value="Med12"/>
    <property type="match status" value="1"/>
</dbReference>
<organism evidence="13 14">
    <name type="scientific">Cetraspora pellucida</name>
    <dbReference type="NCBI Taxonomy" id="1433469"/>
    <lineage>
        <taxon>Eukaryota</taxon>
        <taxon>Fungi</taxon>
        <taxon>Fungi incertae sedis</taxon>
        <taxon>Mucoromycota</taxon>
        <taxon>Glomeromycotina</taxon>
        <taxon>Glomeromycetes</taxon>
        <taxon>Diversisporales</taxon>
        <taxon>Gigasporaceae</taxon>
        <taxon>Cetraspora</taxon>
    </lineage>
</organism>
<keyword evidence="6" id="KW-0805">Transcription regulation</keyword>
<comment type="caution">
    <text evidence="13">The sequence shown here is derived from an EMBL/GenBank/DDBJ whole genome shotgun (WGS) entry which is preliminary data.</text>
</comment>
<comment type="function">
    <text evidence="10">Component of the SRB8-11 complex. The SRB8-11 complex is a regulatory module of the Mediator complex which is itself involved in regulation of basal and activated RNA polymerase II-dependent transcription. The SRB8-11 complex may be involved in the transcriptional repression of a subset of genes regulated by Mediator. It may inhibit the association of the Mediator complex with RNA polymerase II to form the holoenzyme complex.</text>
</comment>